<feature type="signal peptide" evidence="1">
    <location>
        <begin position="1"/>
        <end position="22"/>
    </location>
</feature>
<evidence type="ECO:0000313" key="2">
    <source>
        <dbReference type="EMBL" id="SEF92420.1"/>
    </source>
</evidence>
<dbReference type="EMBL" id="FNUT01000003">
    <property type="protein sequence ID" value="SEF92420.1"/>
    <property type="molecule type" value="Genomic_DNA"/>
</dbReference>
<dbReference type="AlphaFoldDB" id="A0A1H5VYY6"/>
<evidence type="ECO:0008006" key="4">
    <source>
        <dbReference type="Google" id="ProtNLM"/>
    </source>
</evidence>
<feature type="chain" id="PRO_5009287736" description="CarboxypepD_reg-like domain-containing protein" evidence="1">
    <location>
        <begin position="23"/>
        <end position="218"/>
    </location>
</feature>
<dbReference type="Proteomes" id="UP000236731">
    <property type="component" value="Unassembled WGS sequence"/>
</dbReference>
<gene>
    <name evidence="2" type="ORF">SAMN05421877_103282</name>
</gene>
<dbReference type="RefSeq" id="WP_103905639.1">
    <property type="nucleotide sequence ID" value="NZ_CP049246.1"/>
</dbReference>
<name>A0A1H5VYY6_9SPHI</name>
<accession>A0A1H5VYY6</accession>
<evidence type="ECO:0000256" key="1">
    <source>
        <dbReference type="SAM" id="SignalP"/>
    </source>
</evidence>
<reference evidence="3" key="1">
    <citation type="submission" date="2016-10" db="EMBL/GenBank/DDBJ databases">
        <authorList>
            <person name="Varghese N."/>
            <person name="Submissions S."/>
        </authorList>
    </citation>
    <scope>NUCLEOTIDE SEQUENCE [LARGE SCALE GENOMIC DNA]</scope>
    <source>
        <strain evidence="3">DSM 22361</strain>
    </source>
</reference>
<organism evidence="2 3">
    <name type="scientific">Sphingobacterium lactis</name>
    <dbReference type="NCBI Taxonomy" id="797291"/>
    <lineage>
        <taxon>Bacteria</taxon>
        <taxon>Pseudomonadati</taxon>
        <taxon>Bacteroidota</taxon>
        <taxon>Sphingobacteriia</taxon>
        <taxon>Sphingobacteriales</taxon>
        <taxon>Sphingobacteriaceae</taxon>
        <taxon>Sphingobacterium</taxon>
    </lineage>
</organism>
<protein>
    <recommendedName>
        <fullName evidence="4">CarboxypepD_reg-like domain-containing protein</fullName>
    </recommendedName>
</protein>
<keyword evidence="3" id="KW-1185">Reference proteome</keyword>
<proteinExistence type="predicted"/>
<dbReference type="OrthoDB" id="1115630at2"/>
<evidence type="ECO:0000313" key="3">
    <source>
        <dbReference type="Proteomes" id="UP000236731"/>
    </source>
</evidence>
<sequence length="218" mass="24513">MKALYKYLLLIALFSIFGSVNAQEKKIVQFSGYIIAEGTDVAVPYVSIRNNSYGNEGFTANHEGFFSFVAHVGDVIELTSIGYRNVKVTIPNVSSDKYSTRIEMIPLIEELPVVTIGPPLPWASIEEFNMEFLALNIGYDDVLTAKRNLSPQAMAALSRIVPRSAEEIQAYSTMQRHLNMSNRNINPSMNNPLLNPFAWGSLINQIKRGDFSRQRLKY</sequence>
<keyword evidence="1" id="KW-0732">Signal</keyword>